<dbReference type="Gene3D" id="2.20.28.30">
    <property type="entry name" value="RNA polymerase ii, chain L"/>
    <property type="match status" value="1"/>
</dbReference>
<keyword evidence="1" id="KW-0812">Transmembrane</keyword>
<dbReference type="EMBL" id="NBVN01000004">
    <property type="protein sequence ID" value="PUA32160.1"/>
    <property type="molecule type" value="Genomic_DNA"/>
</dbReference>
<gene>
    <name evidence="2" type="ORF">B7O98_05670</name>
</gene>
<proteinExistence type="predicted"/>
<keyword evidence="1" id="KW-1133">Transmembrane helix</keyword>
<evidence type="ECO:0000256" key="1">
    <source>
        <dbReference type="SAM" id="Phobius"/>
    </source>
</evidence>
<reference evidence="2 3" key="1">
    <citation type="journal article" date="2018" name="Syst. Appl. Microbiol.">
        <title>A new symbiotic nanoarchaeote (Candidatus Nanoclepta minutus) and its host (Zestosphaera tikiterensis gen. nov., sp. nov.) from a New Zealand hot spring.</title>
        <authorList>
            <person name="St John E."/>
            <person name="Liu Y."/>
            <person name="Podar M."/>
            <person name="Stott M.B."/>
            <person name="Meneghin J."/>
            <person name="Chen Z."/>
            <person name="Lagutin K."/>
            <person name="Mitchell K."/>
            <person name="Reysenbach A.L."/>
        </authorList>
    </citation>
    <scope>NUCLEOTIDE SEQUENCE [LARGE SCALE GENOMIC DNA]</scope>
    <source>
        <strain evidence="2">NZ3</strain>
    </source>
</reference>
<comment type="caution">
    <text evidence="2">The sequence shown here is derived from an EMBL/GenBank/DDBJ whole genome shotgun (WGS) entry which is preliminary data.</text>
</comment>
<feature type="transmembrane region" description="Helical" evidence="1">
    <location>
        <begin position="303"/>
        <end position="323"/>
    </location>
</feature>
<accession>A0A2R7Y3S7</accession>
<organism evidence="2 3">
    <name type="scientific">Zestosphaera tikiterensis</name>
    <dbReference type="NCBI Taxonomy" id="1973259"/>
    <lineage>
        <taxon>Archaea</taxon>
        <taxon>Thermoproteota</taxon>
        <taxon>Thermoprotei</taxon>
        <taxon>Desulfurococcales</taxon>
        <taxon>Desulfurococcaceae</taxon>
        <taxon>Zestosphaera</taxon>
    </lineage>
</organism>
<sequence length="336" mass="37400">MSSDSGFRCGRCGAPLEVSPETIVSICSYCGYPNWIREDLKSDIYIVENVVEEEAVKAARRYVGISSIDRPLTLFIPFYIVEAKADADYEALVRVTVQKCVRDSRGRTRCMSESVRVSVGGVLRGFHRRYPIAARKGVRGKTVEILSKYISSSSLRSIKLSEANLDKSKSRSILMIDLSRDDVRDLALDKHLDALRKKVEDEITREAKVKASIHGTPVSANILRRRITPRNIDVIISTPVLIPLYIFADEEGKYKVVLSGWDLKPLILEKPVSFIYRAAWFSAGVLVSGFAGGVVGFTSFYEFNPVLSLIAMVLGGVGSWYSVKKALRPVRVVVEV</sequence>
<evidence type="ECO:0000313" key="3">
    <source>
        <dbReference type="Proteomes" id="UP000244093"/>
    </source>
</evidence>
<feature type="transmembrane region" description="Helical" evidence="1">
    <location>
        <begin position="274"/>
        <end position="297"/>
    </location>
</feature>
<dbReference type="AlphaFoldDB" id="A0A2R7Y3S7"/>
<keyword evidence="1" id="KW-0472">Membrane</keyword>
<dbReference type="Proteomes" id="UP000244093">
    <property type="component" value="Unassembled WGS sequence"/>
</dbReference>
<protein>
    <submittedName>
        <fullName evidence="2">Uncharacterized protein</fullName>
    </submittedName>
</protein>
<evidence type="ECO:0000313" key="2">
    <source>
        <dbReference type="EMBL" id="PUA32160.1"/>
    </source>
</evidence>
<name>A0A2R7Y3S7_9CREN</name>